<reference evidence="2" key="1">
    <citation type="submission" date="2017-04" db="EMBL/GenBank/DDBJ databases">
        <authorList>
            <person name="Varghese N."/>
            <person name="Submissions S."/>
        </authorList>
    </citation>
    <scope>NUCLEOTIDE SEQUENCE [LARGE SCALE GENOMIC DNA]</scope>
    <source>
        <strain evidence="2">RKEM611</strain>
    </source>
</reference>
<dbReference type="STRING" id="1513793.SAMN06296036_12526"/>
<keyword evidence="2" id="KW-1185">Reference proteome</keyword>
<dbReference type="AlphaFoldDB" id="A0A1Y6CR31"/>
<proteinExistence type="predicted"/>
<organism evidence="1 2">
    <name type="scientific">Pseudobacteriovorax antillogorgiicola</name>
    <dbReference type="NCBI Taxonomy" id="1513793"/>
    <lineage>
        <taxon>Bacteria</taxon>
        <taxon>Pseudomonadati</taxon>
        <taxon>Bdellovibrionota</taxon>
        <taxon>Oligoflexia</taxon>
        <taxon>Oligoflexales</taxon>
        <taxon>Pseudobacteriovoracaceae</taxon>
        <taxon>Pseudobacteriovorax</taxon>
    </lineage>
</organism>
<dbReference type="OrthoDB" id="9917514at2"/>
<dbReference type="Proteomes" id="UP000192907">
    <property type="component" value="Unassembled WGS sequence"/>
</dbReference>
<name>A0A1Y6CR31_9BACT</name>
<accession>A0A1Y6CR31</accession>
<dbReference type="EMBL" id="FWZT01000025">
    <property type="protein sequence ID" value="SMF69577.1"/>
    <property type="molecule type" value="Genomic_DNA"/>
</dbReference>
<evidence type="ECO:0000313" key="2">
    <source>
        <dbReference type="Proteomes" id="UP000192907"/>
    </source>
</evidence>
<evidence type="ECO:0000313" key="1">
    <source>
        <dbReference type="EMBL" id="SMF69577.1"/>
    </source>
</evidence>
<gene>
    <name evidence="1" type="ORF">SAMN06296036_12526</name>
</gene>
<protein>
    <submittedName>
        <fullName evidence="1">Uncharacterized protein</fullName>
    </submittedName>
</protein>
<dbReference type="RefSeq" id="WP_132324011.1">
    <property type="nucleotide sequence ID" value="NZ_FWZT01000025.1"/>
</dbReference>
<sequence length="88" mass="10026">MTEALTAENFQEKVYRFRDRQAGVSIIFDPVTKSYSYNAYCLETKIMKELFTVEHDYLDDALKLINDEFGTWELVDLAPSGCGSCAAK</sequence>